<evidence type="ECO:0000313" key="2">
    <source>
        <dbReference type="EMBL" id="VAW50165.1"/>
    </source>
</evidence>
<name>A0A3B0W2U8_9ZZZZ</name>
<dbReference type="EMBL" id="UOFD01000007">
    <property type="protein sequence ID" value="VAW50165.1"/>
    <property type="molecule type" value="Genomic_DNA"/>
</dbReference>
<sequence length="205" mass="22804">MKKYILLILISISLPAQAHHVLGRPAYSLNEDSNTPPSMQVETQIGNYFVTYMVFPAFPKAGERGRVNLYATRIDNGSAYNGEVHFSVKDDVFFGNGQPETLGSQLPDDSVYRQGFVFSENGDYIITANFTDGDEPYTIDFPLRIGPPAAIGPIGIAVAIIVIILIVVNLIQRKRLLHSKIRNAHDETRTHDETRENNINSDKPS</sequence>
<keyword evidence="1" id="KW-1133">Transmembrane helix</keyword>
<gene>
    <name evidence="2" type="ORF">MNBD_GAMMA06-1860</name>
</gene>
<feature type="transmembrane region" description="Helical" evidence="1">
    <location>
        <begin position="150"/>
        <end position="171"/>
    </location>
</feature>
<keyword evidence="1" id="KW-0472">Membrane</keyword>
<organism evidence="2">
    <name type="scientific">hydrothermal vent metagenome</name>
    <dbReference type="NCBI Taxonomy" id="652676"/>
    <lineage>
        <taxon>unclassified sequences</taxon>
        <taxon>metagenomes</taxon>
        <taxon>ecological metagenomes</taxon>
    </lineage>
</organism>
<accession>A0A3B0W2U8</accession>
<evidence type="ECO:0000256" key="1">
    <source>
        <dbReference type="SAM" id="Phobius"/>
    </source>
</evidence>
<dbReference type="AlphaFoldDB" id="A0A3B0W2U8"/>
<reference evidence="2" key="1">
    <citation type="submission" date="2018-06" db="EMBL/GenBank/DDBJ databases">
        <authorList>
            <person name="Zhirakovskaya E."/>
        </authorList>
    </citation>
    <scope>NUCLEOTIDE SEQUENCE</scope>
</reference>
<keyword evidence="1" id="KW-0812">Transmembrane</keyword>
<protein>
    <submittedName>
        <fullName evidence="2">Uncharacterized protein</fullName>
    </submittedName>
</protein>
<proteinExistence type="predicted"/>